<accession>Q2KBE3</accession>
<protein>
    <submittedName>
        <fullName evidence="1">Hypothetical conserved protein</fullName>
    </submittedName>
</protein>
<keyword evidence="2" id="KW-1185">Reference proteome</keyword>
<dbReference type="AlphaFoldDB" id="Q2KBE3"/>
<dbReference type="EMBL" id="CP000133">
    <property type="protein sequence ID" value="ABC89843.1"/>
    <property type="molecule type" value="Genomic_DNA"/>
</dbReference>
<proteinExistence type="predicted"/>
<evidence type="ECO:0000313" key="2">
    <source>
        <dbReference type="Proteomes" id="UP000001936"/>
    </source>
</evidence>
<gene>
    <name evidence="1" type="ordered locus">RHE_CH01034</name>
</gene>
<reference evidence="1 2" key="1">
    <citation type="journal article" date="2006" name="Proc. Natl. Acad. Sci. U.S.A.">
        <title>The partitioned Rhizobium etli genome: genetic and metabolic redundancy in seven interacting replicons.</title>
        <authorList>
            <person name="Gonzalez V."/>
            <person name="Santamaria R.I."/>
            <person name="Bustos P."/>
            <person name="Hernandez-Gonzalez I."/>
            <person name="Medrano-Soto A."/>
            <person name="Moreno-Hagelsieb G."/>
            <person name="Janga S.C."/>
            <person name="Ramirez M.A."/>
            <person name="Jimenez-Jacinto V."/>
            <person name="Collado-Vides J."/>
            <person name="Davila G."/>
        </authorList>
    </citation>
    <scope>NUCLEOTIDE SEQUENCE [LARGE SCALE GENOMIC DNA]</scope>
    <source>
        <strain evidence="2">ATCC 51251 / DSM 11541 / JCM 21823 / NBRC 15573 / CFN 42</strain>
    </source>
</reference>
<dbReference type="HOGENOM" id="CLU_1495047_0_0_5"/>
<sequence length="180" mass="19239">MGGVALLGAAKPVDLALHGGHRHAEDGRDFDIIPAGAEELEGVHVRALMRRGGAHRLILFRIRSTAGPSARRAPARSFISHLWKRLASPRERDDASCRKPSGRSEAVGFGDRLRTGQDRCLPHLFRLGLPAAIFAVALDHLGDRQRPAAVRTAGVAGIGRARKPGPIADDVGACHEHKGT</sequence>
<evidence type="ECO:0000313" key="1">
    <source>
        <dbReference type="EMBL" id="ABC89843.1"/>
    </source>
</evidence>
<dbReference type="KEGG" id="ret:RHE_CH01034"/>
<name>Q2KBE3_RHIEC</name>
<dbReference type="Proteomes" id="UP000001936">
    <property type="component" value="Chromosome"/>
</dbReference>
<organism evidence="1 2">
    <name type="scientific">Rhizobium etli (strain ATCC 51251 / DSM 11541 / JCM 21823 / NBRC 15573 / CFN 42)</name>
    <dbReference type="NCBI Taxonomy" id="347834"/>
    <lineage>
        <taxon>Bacteria</taxon>
        <taxon>Pseudomonadati</taxon>
        <taxon>Pseudomonadota</taxon>
        <taxon>Alphaproteobacteria</taxon>
        <taxon>Hyphomicrobiales</taxon>
        <taxon>Rhizobiaceae</taxon>
        <taxon>Rhizobium/Agrobacterium group</taxon>
        <taxon>Rhizobium</taxon>
    </lineage>
</organism>